<protein>
    <recommendedName>
        <fullName evidence="4">Flagellar protein FliL</fullName>
    </recommendedName>
</protein>
<organism evidence="2 3">
    <name type="scientific">Campylobacter mucosalis CCUG 21559</name>
    <dbReference type="NCBI Taxonomy" id="1032067"/>
    <lineage>
        <taxon>Bacteria</taxon>
        <taxon>Pseudomonadati</taxon>
        <taxon>Campylobacterota</taxon>
        <taxon>Epsilonproteobacteria</taxon>
        <taxon>Campylobacterales</taxon>
        <taxon>Campylobacteraceae</taxon>
        <taxon>Campylobacter</taxon>
    </lineage>
</organism>
<dbReference type="Proteomes" id="UP000503264">
    <property type="component" value="Chromosome"/>
</dbReference>
<evidence type="ECO:0008006" key="4">
    <source>
        <dbReference type="Google" id="ProtNLM"/>
    </source>
</evidence>
<evidence type="ECO:0000313" key="3">
    <source>
        <dbReference type="Proteomes" id="UP000503264"/>
    </source>
</evidence>
<dbReference type="EMBL" id="CP012542">
    <property type="protein sequence ID" value="QCD45387.1"/>
    <property type="molecule type" value="Genomic_DNA"/>
</dbReference>
<accession>A0A6G5QIH9</accession>
<name>A0A6G5QIH9_9BACT</name>
<keyword evidence="3" id="KW-1185">Reference proteome</keyword>
<proteinExistence type="predicted"/>
<feature type="signal peptide" evidence="1">
    <location>
        <begin position="1"/>
        <end position="18"/>
    </location>
</feature>
<dbReference type="RefSeq" id="WP_034969869.1">
    <property type="nucleotide sequence ID" value="NZ_CP012542.1"/>
</dbReference>
<evidence type="ECO:0000313" key="2">
    <source>
        <dbReference type="EMBL" id="QCD45387.1"/>
    </source>
</evidence>
<keyword evidence="1" id="KW-0732">Signal</keyword>
<sequence length="173" mass="19331">MKKICLVLILAIFGYADAFRISDFEADVYSKVSQNSTKKIRVSLEILGDSVSENEAYVLDALNVIIGSFYAEDLLTSVGKEKFKQAFIKYAVKKHSVNLDEVLIISLKVVEKPEIDEIINAIRAKNLCTISDSHKETNSKKSNDIVISPELKDINQRPIDLNSIGEFGKDFGE</sequence>
<dbReference type="AlphaFoldDB" id="A0A6G5QIH9"/>
<evidence type="ECO:0000256" key="1">
    <source>
        <dbReference type="SAM" id="SignalP"/>
    </source>
</evidence>
<gene>
    <name evidence="2" type="ORF">CMUC_1637</name>
</gene>
<feature type="chain" id="PRO_5026289799" description="Flagellar protein FliL" evidence="1">
    <location>
        <begin position="19"/>
        <end position="173"/>
    </location>
</feature>
<reference evidence="2 3" key="1">
    <citation type="submission" date="2016-07" db="EMBL/GenBank/DDBJ databases">
        <title>Comparative genomics of the Campylobacter concisus group.</title>
        <authorList>
            <person name="Miller W.G."/>
            <person name="Yee E."/>
            <person name="Chapman M.H."/>
            <person name="Huynh S."/>
            <person name="Bono J.L."/>
            <person name="On S.L.W."/>
            <person name="StLeger J."/>
            <person name="Foster G."/>
            <person name="Parker C.T."/>
        </authorList>
    </citation>
    <scope>NUCLEOTIDE SEQUENCE [LARGE SCALE GENOMIC DNA]</scope>
    <source>
        <strain evidence="2 3">CCUG 21559</strain>
    </source>
</reference>